<dbReference type="GO" id="GO:0005052">
    <property type="term" value="F:peroxisome matrix targeting signal-1 binding"/>
    <property type="evidence" value="ECO:0007669"/>
    <property type="project" value="TreeGrafter"/>
</dbReference>
<keyword evidence="4" id="KW-0963">Cytoplasm</keyword>
<evidence type="ECO:0000256" key="1">
    <source>
        <dbReference type="ARBA" id="ARBA00004275"/>
    </source>
</evidence>
<evidence type="ECO:0000256" key="3">
    <source>
        <dbReference type="ARBA" id="ARBA00005348"/>
    </source>
</evidence>
<dbReference type="Pfam" id="PF13432">
    <property type="entry name" value="TPR_16"/>
    <property type="match status" value="1"/>
</dbReference>
<gene>
    <name evidence="9" type="ORF">CSUI_011113</name>
</gene>
<dbReference type="GO" id="GO:0005829">
    <property type="term" value="C:cytosol"/>
    <property type="evidence" value="ECO:0007669"/>
    <property type="project" value="TreeGrafter"/>
</dbReference>
<sequence length="212" mass="23372">EKPPENLEDLKRHVSSLFKEAASYSEKTWGGDVHFALGVLHNIDQNFDKALYHFAEALKFSSGRRVANLWNKIGATLANSGRSAAALLAYQQTLAMRPNYPRAWTNLGVAHANLAISFSSDQVEPALRCYLTALVLNPAATHLWYYVRSAVIALGKFDWLGLAENRDLKGLVSAMPPDVAIPKGVDELLRDGTGRKPEDDATLLRKISQIIS</sequence>
<evidence type="ECO:0000256" key="6">
    <source>
        <dbReference type="ARBA" id="ARBA00022803"/>
    </source>
</evidence>
<dbReference type="InterPro" id="IPR024111">
    <property type="entry name" value="PEX5/PEX5L"/>
</dbReference>
<dbReference type="PROSITE" id="PS50005">
    <property type="entry name" value="TPR"/>
    <property type="match status" value="1"/>
</dbReference>
<dbReference type="PANTHER" id="PTHR10130">
    <property type="entry name" value="PEROXISOMAL TARGETING SIGNAL 1 RECEPTOR PEX5"/>
    <property type="match status" value="1"/>
</dbReference>
<dbReference type="InterPro" id="IPR019734">
    <property type="entry name" value="TPR_rpt"/>
</dbReference>
<accession>A0A2C6KFG2</accession>
<proteinExistence type="inferred from homology"/>
<keyword evidence="6 8" id="KW-0802">TPR repeat</keyword>
<comment type="similarity">
    <text evidence="3">Belongs to the peroxisomal targeting signal receptor family.</text>
</comment>
<dbReference type="SUPFAM" id="SSF48452">
    <property type="entry name" value="TPR-like"/>
    <property type="match status" value="1"/>
</dbReference>
<evidence type="ECO:0000256" key="2">
    <source>
        <dbReference type="ARBA" id="ARBA00004496"/>
    </source>
</evidence>
<dbReference type="RefSeq" id="XP_067916810.1">
    <property type="nucleotide sequence ID" value="XM_068071214.1"/>
</dbReference>
<name>A0A2C6KFG2_9APIC</name>
<dbReference type="EMBL" id="MIGC01009746">
    <property type="protein sequence ID" value="PHJ15076.1"/>
    <property type="molecule type" value="Genomic_DNA"/>
</dbReference>
<evidence type="ECO:0000256" key="5">
    <source>
        <dbReference type="ARBA" id="ARBA00022737"/>
    </source>
</evidence>
<evidence type="ECO:0000313" key="10">
    <source>
        <dbReference type="Proteomes" id="UP000221165"/>
    </source>
</evidence>
<dbReference type="Gene3D" id="1.25.40.10">
    <property type="entry name" value="Tetratricopeptide repeat domain"/>
    <property type="match status" value="1"/>
</dbReference>
<feature type="repeat" description="TPR" evidence="8">
    <location>
        <begin position="67"/>
        <end position="100"/>
    </location>
</feature>
<evidence type="ECO:0000256" key="8">
    <source>
        <dbReference type="PROSITE-ProRule" id="PRU00339"/>
    </source>
</evidence>
<dbReference type="AlphaFoldDB" id="A0A2C6KFG2"/>
<evidence type="ECO:0000313" key="9">
    <source>
        <dbReference type="EMBL" id="PHJ15076.1"/>
    </source>
</evidence>
<reference evidence="9 10" key="1">
    <citation type="journal article" date="2017" name="Int. J. Parasitol.">
        <title>The genome of the protozoan parasite Cystoisospora suis and a reverse vaccinology approach to identify vaccine candidates.</title>
        <authorList>
            <person name="Palmieri N."/>
            <person name="Shrestha A."/>
            <person name="Ruttkowski B."/>
            <person name="Beck T."/>
            <person name="Vogl C."/>
            <person name="Tomley F."/>
            <person name="Blake D.P."/>
            <person name="Joachim A."/>
        </authorList>
    </citation>
    <scope>NUCLEOTIDE SEQUENCE [LARGE SCALE GENOMIC DNA]</scope>
    <source>
        <strain evidence="9 10">Wien I</strain>
    </source>
</reference>
<organism evidence="9 10">
    <name type="scientific">Cystoisospora suis</name>
    <dbReference type="NCBI Taxonomy" id="483139"/>
    <lineage>
        <taxon>Eukaryota</taxon>
        <taxon>Sar</taxon>
        <taxon>Alveolata</taxon>
        <taxon>Apicomplexa</taxon>
        <taxon>Conoidasida</taxon>
        <taxon>Coccidia</taxon>
        <taxon>Eucoccidiorida</taxon>
        <taxon>Eimeriorina</taxon>
        <taxon>Sarcocystidae</taxon>
        <taxon>Cystoisospora</taxon>
    </lineage>
</organism>
<dbReference type="Proteomes" id="UP000221165">
    <property type="component" value="Unassembled WGS sequence"/>
</dbReference>
<dbReference type="SMART" id="SM00028">
    <property type="entry name" value="TPR"/>
    <property type="match status" value="3"/>
</dbReference>
<keyword evidence="7" id="KW-0576">Peroxisome</keyword>
<dbReference type="PANTHER" id="PTHR10130:SF0">
    <property type="entry name" value="GH08708P"/>
    <property type="match status" value="1"/>
</dbReference>
<evidence type="ECO:0000256" key="7">
    <source>
        <dbReference type="ARBA" id="ARBA00023140"/>
    </source>
</evidence>
<evidence type="ECO:0000256" key="4">
    <source>
        <dbReference type="ARBA" id="ARBA00022490"/>
    </source>
</evidence>
<comment type="caution">
    <text evidence="9">The sequence shown here is derived from an EMBL/GenBank/DDBJ whole genome shotgun (WGS) entry which is preliminary data.</text>
</comment>
<keyword evidence="10" id="KW-1185">Reference proteome</keyword>
<dbReference type="GO" id="GO:0016560">
    <property type="term" value="P:protein import into peroxisome matrix, docking"/>
    <property type="evidence" value="ECO:0007669"/>
    <property type="project" value="TreeGrafter"/>
</dbReference>
<feature type="non-terminal residue" evidence="9">
    <location>
        <position position="1"/>
    </location>
</feature>
<dbReference type="GO" id="GO:0005778">
    <property type="term" value="C:peroxisomal membrane"/>
    <property type="evidence" value="ECO:0007669"/>
    <property type="project" value="TreeGrafter"/>
</dbReference>
<keyword evidence="5" id="KW-0677">Repeat</keyword>
<dbReference type="GeneID" id="94434425"/>
<dbReference type="InterPro" id="IPR011990">
    <property type="entry name" value="TPR-like_helical_dom_sf"/>
</dbReference>
<protein>
    <submittedName>
        <fullName evidence="9">Tetratricopeptide repeat-containing protein</fullName>
    </submittedName>
</protein>
<comment type="subcellular location">
    <subcellularLocation>
        <location evidence="2">Cytoplasm</location>
    </subcellularLocation>
    <subcellularLocation>
        <location evidence="1">Peroxisome</location>
    </subcellularLocation>
</comment>
<dbReference type="OrthoDB" id="330835at2759"/>
<dbReference type="VEuPathDB" id="ToxoDB:CSUI_011113"/>